<dbReference type="RefSeq" id="WP_307567119.1">
    <property type="nucleotide sequence ID" value="NZ_JAUSQU010000001.1"/>
</dbReference>
<comment type="caution">
    <text evidence="1">The sequence shown here is derived from an EMBL/GenBank/DDBJ whole genome shotgun (WGS) entry which is preliminary data.</text>
</comment>
<evidence type="ECO:0000313" key="1">
    <source>
        <dbReference type="EMBL" id="MDP9849328.1"/>
    </source>
</evidence>
<gene>
    <name evidence="1" type="ORF">J2853_008539</name>
</gene>
<keyword evidence="2" id="KW-1185">Reference proteome</keyword>
<dbReference type="InterPro" id="IPR016024">
    <property type="entry name" value="ARM-type_fold"/>
</dbReference>
<name>A0ABT9QRI1_9ACTN</name>
<proteinExistence type="predicted"/>
<dbReference type="EMBL" id="JAUSQU010000001">
    <property type="protein sequence ID" value="MDP9849328.1"/>
    <property type="molecule type" value="Genomic_DNA"/>
</dbReference>
<organism evidence="1 2">
    <name type="scientific">Streptosporangium lutulentum</name>
    <dbReference type="NCBI Taxonomy" id="1461250"/>
    <lineage>
        <taxon>Bacteria</taxon>
        <taxon>Bacillati</taxon>
        <taxon>Actinomycetota</taxon>
        <taxon>Actinomycetes</taxon>
        <taxon>Streptosporangiales</taxon>
        <taxon>Streptosporangiaceae</taxon>
        <taxon>Streptosporangium</taxon>
    </lineage>
</organism>
<dbReference type="SUPFAM" id="SSF48371">
    <property type="entry name" value="ARM repeat"/>
    <property type="match status" value="1"/>
</dbReference>
<reference evidence="1 2" key="1">
    <citation type="submission" date="2023-07" db="EMBL/GenBank/DDBJ databases">
        <title>Sequencing the genomes of 1000 actinobacteria strains.</title>
        <authorList>
            <person name="Klenk H.-P."/>
        </authorList>
    </citation>
    <scope>NUCLEOTIDE SEQUENCE [LARGE SCALE GENOMIC DNA]</scope>
    <source>
        <strain evidence="1 2">DSM 46740</strain>
    </source>
</reference>
<dbReference type="Proteomes" id="UP001225356">
    <property type="component" value="Unassembled WGS sequence"/>
</dbReference>
<protein>
    <recommendedName>
        <fullName evidence="3">HEAT repeat-containing protein</fullName>
    </recommendedName>
</protein>
<evidence type="ECO:0008006" key="3">
    <source>
        <dbReference type="Google" id="ProtNLM"/>
    </source>
</evidence>
<accession>A0ABT9QRI1</accession>
<evidence type="ECO:0000313" key="2">
    <source>
        <dbReference type="Proteomes" id="UP001225356"/>
    </source>
</evidence>
<sequence length="1100" mass="121113">MRYVPNSVDGLLDDVEPLSHGERCRRLFLRGREWAGRPELRGILDGLAERGQYERFIGVILAGAAGEIPHVIRAMRDPDPDISSYAIGLAGKLDIPDEAIVQILRDGSMVARAMAYRVIRRDARSALAEQLINEVRQRWGDPEAAALLASCRSEVVASMLDDLAHAVRNWSTLAKRHPLVVLDHAEAVLSHLPRNLRDAWWATRSAGVEAAASPAPERVIALLERYWTVRFSTSCVGWLLEADPRRTLDVFLLPGRQALLGRLLGQRAVRRRLAGLPDEELGAVGRAVREDEGALVNLLRAVAPSRRVAVFDAAMAGVDLGQVELSGRLLEVLPRERRAVEARRMLGLRQVAQNPSSVLEVTGFLPYGEAEPVLRVASRRPDAGERALGYRHLIACAGRGRDPEIITSLLESLGRLRNEQDPVRLSAVEALAAIPPGLFEVVHLPALEQLADDALGARDCSYRSRSELTRLATRIFEQGALRDDADLLEYALRTFERLVGHQGTIYLGQLSRVLRRGQETVLVRRLAPYLRAEADRDRHEFAFLLAALLDHRGHELPELQEALKRALTSVREADVRRAIDHWLAPPRTRGDRVAGLLKADPSTVTLDSVFRVIAWQRTDLLDVALGRKEPRGRFTKRGVRQMRYAGRGAVRRWTARQREAYLRLVRRIADNAELPKHERAEAVRMVGEIPAVPAGELGVYLRSPDDLLRRMALTALPWTARPQEVLADLLTHAGGDDAHVAVHAAARAARFVRPAELAAAVEPILTGGKITVRKEAARLIVRHRVPDTTRLLLSLWDEEGQHPDVRAAIVSAALGLLDDQRIWRLLADAVAGARDLAVSVLGTHLLHVPPRQRQPYAGLIVDAARSADHDTRRTAVDALRMWAPFAPRAVDRLAEIVGDLGETADWTSAARGLVSNACGGVGLAELHATVLRLAAAPDEPDARADRDRPAGQRLSEIVTDLCRWHRLDRDGAAPVIHLVVDVLPTDLQAELIAATTNWEDPREALTRLVDRTAGGVLAAVEAGRVLGESTEDVDCEQILPHAVWLAGHHETGGLLAAALAAECGPRAGWSAPWRELVRHLRGGDSREVTYLALRIHTATE</sequence>